<dbReference type="CDD" id="cd02801">
    <property type="entry name" value="DUS_like_FMN"/>
    <property type="match status" value="1"/>
</dbReference>
<dbReference type="GO" id="GO:0000049">
    <property type="term" value="F:tRNA binding"/>
    <property type="evidence" value="ECO:0007669"/>
    <property type="project" value="UniProtKB-UniRule"/>
</dbReference>
<dbReference type="PIRSF" id="PIRSF006621">
    <property type="entry name" value="Dus"/>
    <property type="match status" value="1"/>
</dbReference>
<dbReference type="Proteomes" id="UP000631034">
    <property type="component" value="Unassembled WGS sequence"/>
</dbReference>
<feature type="domain" description="DUS-like FMN-binding" evidence="14">
    <location>
        <begin position="28"/>
        <end position="331"/>
    </location>
</feature>
<dbReference type="NCBIfam" id="NF008774">
    <property type="entry name" value="PRK11815.1"/>
    <property type="match status" value="1"/>
</dbReference>
<dbReference type="Gene3D" id="1.20.120.1460">
    <property type="match status" value="1"/>
</dbReference>
<evidence type="ECO:0000259" key="14">
    <source>
        <dbReference type="Pfam" id="PF01207"/>
    </source>
</evidence>
<dbReference type="RefSeq" id="WP_192533022.1">
    <property type="nucleotide sequence ID" value="NZ_JACZHT010000001.1"/>
</dbReference>
<dbReference type="EMBL" id="JACZHT010000001">
    <property type="protein sequence ID" value="MBE1236142.1"/>
    <property type="molecule type" value="Genomic_DNA"/>
</dbReference>
<evidence type="ECO:0000256" key="9">
    <source>
        <dbReference type="HAMAP-Rule" id="MF_02041"/>
    </source>
</evidence>
<dbReference type="InterPro" id="IPR004653">
    <property type="entry name" value="DusA"/>
</dbReference>
<evidence type="ECO:0000256" key="6">
    <source>
        <dbReference type="ARBA" id="ARBA00022857"/>
    </source>
</evidence>
<dbReference type="InterPro" id="IPR001269">
    <property type="entry name" value="DUS_fam"/>
</dbReference>
<evidence type="ECO:0000256" key="8">
    <source>
        <dbReference type="ARBA" id="ARBA00023002"/>
    </source>
</evidence>
<dbReference type="Pfam" id="PF01207">
    <property type="entry name" value="Dus"/>
    <property type="match status" value="1"/>
</dbReference>
<accession>A0A8J6YNG6</accession>
<evidence type="ECO:0000313" key="15">
    <source>
        <dbReference type="EMBL" id="MBE1236142.1"/>
    </source>
</evidence>
<gene>
    <name evidence="9 15" type="primary">dusA</name>
    <name evidence="15" type="ORF">IHV25_00510</name>
</gene>
<comment type="catalytic activity">
    <reaction evidence="9">
        <text>5,6-dihydrouridine(20) in tRNA + NAD(+) = uridine(20) in tRNA + NADH + H(+)</text>
        <dbReference type="Rhea" id="RHEA:53340"/>
        <dbReference type="Rhea" id="RHEA-COMP:13533"/>
        <dbReference type="Rhea" id="RHEA-COMP:13534"/>
        <dbReference type="ChEBI" id="CHEBI:15378"/>
        <dbReference type="ChEBI" id="CHEBI:57540"/>
        <dbReference type="ChEBI" id="CHEBI:57945"/>
        <dbReference type="ChEBI" id="CHEBI:65315"/>
        <dbReference type="ChEBI" id="CHEBI:74443"/>
        <dbReference type="EC" id="1.3.1.91"/>
    </reaction>
</comment>
<evidence type="ECO:0000256" key="13">
    <source>
        <dbReference type="SAM" id="MobiDB-lite"/>
    </source>
</evidence>
<feature type="compositionally biased region" description="Basic and acidic residues" evidence="13">
    <location>
        <begin position="1"/>
        <end position="10"/>
    </location>
</feature>
<proteinExistence type="inferred from homology"/>
<comment type="function">
    <text evidence="9">Catalyzes the synthesis of 5,6-dihydrouridine (D), a modified base found in the D-loop of most tRNAs, via the reduction of the C5-C6 double bond in target uridines. Specifically modifies U20 and U20a in tRNAs.</text>
</comment>
<feature type="binding site" evidence="9 12">
    <location>
        <begin position="256"/>
        <end position="257"/>
    </location>
    <ligand>
        <name>FMN</name>
        <dbReference type="ChEBI" id="CHEBI:58210"/>
    </ligand>
</feature>
<feature type="binding site" evidence="9 12">
    <location>
        <position position="185"/>
    </location>
    <ligand>
        <name>FMN</name>
        <dbReference type="ChEBI" id="CHEBI:58210"/>
    </ligand>
</feature>
<feature type="binding site" evidence="9">
    <location>
        <begin position="30"/>
        <end position="32"/>
    </location>
    <ligand>
        <name>FMN</name>
        <dbReference type="ChEBI" id="CHEBI:58210"/>
    </ligand>
</feature>
<comment type="catalytic activity">
    <reaction evidence="9">
        <text>5,6-dihydrouridine(20a) in tRNA + NADP(+) = uridine(20a) in tRNA + NADPH + H(+)</text>
        <dbReference type="Rhea" id="RHEA:53344"/>
        <dbReference type="Rhea" id="RHEA-COMP:13535"/>
        <dbReference type="Rhea" id="RHEA-COMP:13536"/>
        <dbReference type="ChEBI" id="CHEBI:15378"/>
        <dbReference type="ChEBI" id="CHEBI:57783"/>
        <dbReference type="ChEBI" id="CHEBI:58349"/>
        <dbReference type="ChEBI" id="CHEBI:65315"/>
        <dbReference type="ChEBI" id="CHEBI:74443"/>
    </reaction>
</comment>
<evidence type="ECO:0000256" key="4">
    <source>
        <dbReference type="ARBA" id="ARBA00022643"/>
    </source>
</evidence>
<reference evidence="15" key="1">
    <citation type="submission" date="2020-10" db="EMBL/GenBank/DDBJ databases">
        <title>Genome sequence of the unusual species of purple photosynthetic bacteria, Phaeovibrio sulfidiphilus DSM 23193, type strain.</title>
        <authorList>
            <person name="Kyndt J.A."/>
            <person name="Meyer T.E."/>
        </authorList>
    </citation>
    <scope>NUCLEOTIDE SEQUENCE</scope>
    <source>
        <strain evidence="15">DSM 23193</strain>
    </source>
</reference>
<evidence type="ECO:0000256" key="7">
    <source>
        <dbReference type="ARBA" id="ARBA00022884"/>
    </source>
</evidence>
<keyword evidence="12" id="KW-0547">Nucleotide-binding</keyword>
<sequence length="367" mass="39742">MKSTDIDRNGSESSPQPTAPAVDRRLSVAPMLDWTDRHDRFFLRLLSRHTLLYTEMVPAQALVYGDPAQSLAHSPAEHPLALQLAGSDPELLDRAVRIAAPHGFCEINLNVGCPSERVSKGRFGACLMAEPELVAECVSAMQAAAGPIPVTVKHRIGIDHLDSWEHLTGFVATLERAGVRTLIVHARKAWLKGLSPKENRSVPPLRHDVVHRLKREFPGLEIILNGGITDLAQAREHLCAPWGDEGLPAVDGIMIGRAAYETPGILAGADRQIFGSNARPDPSPHAVVRALVPYAQAMVEAGEPVHHLTRHILGLFHGCPGARAWRRLLSTEGPKPGTGADILLEALSRVPEDTACPPPGEPAKREQ</sequence>
<keyword evidence="16" id="KW-1185">Reference proteome</keyword>
<feature type="site" description="Interacts with tRNA; defines subfamily-specific binding signature" evidence="9">
    <location>
        <position position="197"/>
    </location>
</feature>
<feature type="region of interest" description="Disordered" evidence="13">
    <location>
        <begin position="1"/>
        <end position="22"/>
    </location>
</feature>
<protein>
    <recommendedName>
        <fullName evidence="9">tRNA-dihydrouridine(20/20a) synthase</fullName>
        <ecNumber evidence="9">1.3.1.91</ecNumber>
    </recommendedName>
    <alternativeName>
        <fullName evidence="9">U20-specific dihydrouridine synthase</fullName>
        <shortName evidence="9">U20-specific Dus</shortName>
    </alternativeName>
    <alternativeName>
        <fullName evidence="9">tRNA-dihydrouridine synthase A</fullName>
    </alternativeName>
</protein>
<feature type="active site" description="Proton donor" evidence="9 11">
    <location>
        <position position="113"/>
    </location>
</feature>
<keyword evidence="2 9" id="KW-0820">tRNA-binding</keyword>
<keyword evidence="5 9" id="KW-0819">tRNA processing</keyword>
<dbReference type="InterPro" id="IPR018517">
    <property type="entry name" value="tRNA_hU_synthase_CS"/>
</dbReference>
<keyword evidence="8 9" id="KW-0560">Oxidoreductase</keyword>
<feature type="site" description="Interacts with tRNA; defines subfamily-specific binding signature" evidence="9">
    <location>
        <position position="326"/>
    </location>
</feature>
<evidence type="ECO:0000256" key="11">
    <source>
        <dbReference type="PIRSR" id="PIRSR006621-1"/>
    </source>
</evidence>
<comment type="similarity">
    <text evidence="10">Belongs to the dus family.</text>
</comment>
<evidence type="ECO:0000256" key="5">
    <source>
        <dbReference type="ARBA" id="ARBA00022694"/>
    </source>
</evidence>
<evidence type="ECO:0000256" key="3">
    <source>
        <dbReference type="ARBA" id="ARBA00022630"/>
    </source>
</evidence>
<dbReference type="SUPFAM" id="SSF51395">
    <property type="entry name" value="FMN-linked oxidoreductases"/>
    <property type="match status" value="1"/>
</dbReference>
<evidence type="ECO:0000256" key="2">
    <source>
        <dbReference type="ARBA" id="ARBA00022555"/>
    </source>
</evidence>
<dbReference type="GO" id="GO:0010181">
    <property type="term" value="F:FMN binding"/>
    <property type="evidence" value="ECO:0007669"/>
    <property type="project" value="UniProtKB-UniRule"/>
</dbReference>
<keyword evidence="7 9" id="KW-0694">RNA-binding</keyword>
<comment type="similarity">
    <text evidence="9">Belongs to the Dus family. DusA subfamily.</text>
</comment>
<feature type="binding site" evidence="9 12">
    <location>
        <position position="83"/>
    </location>
    <ligand>
        <name>FMN</name>
        <dbReference type="ChEBI" id="CHEBI:58210"/>
    </ligand>
</feature>
<organism evidence="15 16">
    <name type="scientific">Phaeovibrio sulfidiphilus</name>
    <dbReference type="NCBI Taxonomy" id="1220600"/>
    <lineage>
        <taxon>Bacteria</taxon>
        <taxon>Pseudomonadati</taxon>
        <taxon>Pseudomonadota</taxon>
        <taxon>Alphaproteobacteria</taxon>
        <taxon>Rhodospirillales</taxon>
        <taxon>Rhodospirillaceae</taxon>
        <taxon>Phaeovibrio</taxon>
    </lineage>
</organism>
<comment type="catalytic activity">
    <reaction evidence="9">
        <text>5,6-dihydrouridine(20a) in tRNA + NAD(+) = uridine(20a) in tRNA + NADH + H(+)</text>
        <dbReference type="Rhea" id="RHEA:53348"/>
        <dbReference type="Rhea" id="RHEA-COMP:13535"/>
        <dbReference type="Rhea" id="RHEA-COMP:13536"/>
        <dbReference type="ChEBI" id="CHEBI:15378"/>
        <dbReference type="ChEBI" id="CHEBI:57540"/>
        <dbReference type="ChEBI" id="CHEBI:57945"/>
        <dbReference type="ChEBI" id="CHEBI:65315"/>
        <dbReference type="ChEBI" id="CHEBI:74443"/>
    </reaction>
</comment>
<dbReference type="AlphaFoldDB" id="A0A8J6YNG6"/>
<dbReference type="EC" id="1.3.1.91" evidence="9"/>
<dbReference type="InterPro" id="IPR013785">
    <property type="entry name" value="Aldolase_TIM"/>
</dbReference>
<comment type="caution">
    <text evidence="15">The sequence shown here is derived from an EMBL/GenBank/DDBJ whole genome shotgun (WGS) entry which is preliminary data.</text>
</comment>
<dbReference type="HAMAP" id="MF_02041">
    <property type="entry name" value="DusA_subfam"/>
    <property type="match status" value="1"/>
</dbReference>
<dbReference type="NCBIfam" id="TIGR00742">
    <property type="entry name" value="yjbN"/>
    <property type="match status" value="1"/>
</dbReference>
<dbReference type="PROSITE" id="PS01136">
    <property type="entry name" value="UPF0034"/>
    <property type="match status" value="1"/>
</dbReference>
<comment type="cofactor">
    <cofactor evidence="1 9 10 12">
        <name>FMN</name>
        <dbReference type="ChEBI" id="CHEBI:58210"/>
    </cofactor>
</comment>
<feature type="binding site" evidence="9 12">
    <location>
        <begin position="225"/>
        <end position="227"/>
    </location>
    <ligand>
        <name>FMN</name>
        <dbReference type="ChEBI" id="CHEBI:58210"/>
    </ligand>
</feature>
<feature type="site" description="Interacts with tRNA; defines subfamily-specific binding signature" evidence="9">
    <location>
        <position position="323"/>
    </location>
</feature>
<dbReference type="PANTHER" id="PTHR42907">
    <property type="entry name" value="FMN-LINKED OXIDOREDUCTASES SUPERFAMILY PROTEIN"/>
    <property type="match status" value="1"/>
</dbReference>
<comment type="catalytic activity">
    <reaction evidence="9">
        <text>5,6-dihydrouridine(20) in tRNA + NADP(+) = uridine(20) in tRNA + NADPH + H(+)</text>
        <dbReference type="Rhea" id="RHEA:53336"/>
        <dbReference type="Rhea" id="RHEA-COMP:13533"/>
        <dbReference type="Rhea" id="RHEA-COMP:13534"/>
        <dbReference type="ChEBI" id="CHEBI:15378"/>
        <dbReference type="ChEBI" id="CHEBI:57783"/>
        <dbReference type="ChEBI" id="CHEBI:58349"/>
        <dbReference type="ChEBI" id="CHEBI:65315"/>
        <dbReference type="ChEBI" id="CHEBI:74443"/>
        <dbReference type="EC" id="1.3.1.91"/>
    </reaction>
</comment>
<keyword evidence="3 9" id="KW-0285">Flavoprotein</keyword>
<feature type="site" description="Interacts with tRNA" evidence="9">
    <location>
        <position position="200"/>
    </location>
</feature>
<evidence type="ECO:0000313" key="16">
    <source>
        <dbReference type="Proteomes" id="UP000631034"/>
    </source>
</evidence>
<keyword evidence="6 9" id="KW-0521">NADP</keyword>
<dbReference type="InterPro" id="IPR035587">
    <property type="entry name" value="DUS-like_FMN-bd"/>
</dbReference>
<dbReference type="GO" id="GO:0102264">
    <property type="term" value="F:tRNA-dihydrouridine20 synthase activity"/>
    <property type="evidence" value="ECO:0007669"/>
    <property type="project" value="UniProtKB-EC"/>
</dbReference>
<dbReference type="PANTHER" id="PTHR42907:SF1">
    <property type="entry name" value="FMN-LINKED OXIDOREDUCTASES SUPERFAMILY PROTEIN"/>
    <property type="match status" value="1"/>
</dbReference>
<feature type="binding site" evidence="9 12">
    <location>
        <position position="153"/>
    </location>
    <ligand>
        <name>FMN</name>
        <dbReference type="ChEBI" id="CHEBI:58210"/>
    </ligand>
</feature>
<dbReference type="Gene3D" id="3.20.20.70">
    <property type="entry name" value="Aldolase class I"/>
    <property type="match status" value="1"/>
</dbReference>
<dbReference type="GO" id="GO:0050660">
    <property type="term" value="F:flavin adenine dinucleotide binding"/>
    <property type="evidence" value="ECO:0007669"/>
    <property type="project" value="InterPro"/>
</dbReference>
<evidence type="ECO:0000256" key="10">
    <source>
        <dbReference type="PIRNR" id="PIRNR006621"/>
    </source>
</evidence>
<feature type="site" description="Interacts with tRNA" evidence="9">
    <location>
        <position position="110"/>
    </location>
</feature>
<evidence type="ECO:0000256" key="1">
    <source>
        <dbReference type="ARBA" id="ARBA00001917"/>
    </source>
</evidence>
<evidence type="ECO:0000256" key="12">
    <source>
        <dbReference type="PIRSR" id="PIRSR006621-2"/>
    </source>
</evidence>
<name>A0A8J6YNG6_9PROT</name>
<keyword evidence="4 9" id="KW-0288">FMN</keyword>